<protein>
    <submittedName>
        <fullName evidence="1">Uncharacterized protein</fullName>
    </submittedName>
</protein>
<evidence type="ECO:0000313" key="1">
    <source>
        <dbReference type="EMBL" id="MEZ3178246.1"/>
    </source>
</evidence>
<sequence>MLDVHFARGIDAEELAVRMGARRGAAAGPMTDAETEDLGVGSYDGPNSAVVRVGEHAGWAFAVLHGSYLDRLEEVSREGVEAVHYHHNSEHPPTTVLYARDGRTVCGYGLGEERIRWGRERDLFLPDLVAAGILNPDGDTYGGLDDYSERKRLGLAVFEKRLGLSLPRTALTEDRLPVYAVMGSPADDFEEISAWAEASGRPLPDRRLGLVPAGLRRDYEWATDPRWGRTGRTA</sequence>
<reference evidence="1 2" key="1">
    <citation type="journal article" date="2021" name="Res Sq">
        <title>Streptomyces Pimoensis sp. nov., Isolated From the Taklimakan Desert in Xinjiang, China.</title>
        <authorList>
            <person name="Zhang P."/>
            <person name="Luo X."/>
            <person name="Luo X."/>
            <person name="Liu Z."/>
            <person name="Xia Z."/>
            <person name="Wan C."/>
            <person name="zhang L."/>
        </authorList>
    </citation>
    <scope>NUCLEOTIDE SEQUENCE [LARGE SCALE GENOMIC DNA]</scope>
    <source>
        <strain evidence="1 2">TRM75549</strain>
    </source>
</reference>
<evidence type="ECO:0000313" key="2">
    <source>
        <dbReference type="Proteomes" id="UP001567537"/>
    </source>
</evidence>
<organism evidence="1 2">
    <name type="scientific">Streptomyces pimonensis</name>
    <dbReference type="NCBI Taxonomy" id="2860288"/>
    <lineage>
        <taxon>Bacteria</taxon>
        <taxon>Bacillati</taxon>
        <taxon>Actinomycetota</taxon>
        <taxon>Actinomycetes</taxon>
        <taxon>Kitasatosporales</taxon>
        <taxon>Streptomycetaceae</taxon>
        <taxon>Streptomyces</taxon>
    </lineage>
</organism>
<dbReference type="Proteomes" id="UP001567537">
    <property type="component" value="Unassembled WGS sequence"/>
</dbReference>
<accession>A0ABV4IUF3</accession>
<comment type="caution">
    <text evidence="1">The sequence shown here is derived from an EMBL/GenBank/DDBJ whole genome shotgun (WGS) entry which is preliminary data.</text>
</comment>
<proteinExistence type="predicted"/>
<keyword evidence="2" id="KW-1185">Reference proteome</keyword>
<gene>
    <name evidence="1" type="ORF">KYY02_05825</name>
</gene>
<dbReference type="EMBL" id="JAHWZY010000004">
    <property type="protein sequence ID" value="MEZ3178246.1"/>
    <property type="molecule type" value="Genomic_DNA"/>
</dbReference>
<name>A0ABV4IUF3_9ACTN</name>